<feature type="domain" description="Major facilitator superfamily (MFS) profile" evidence="7">
    <location>
        <begin position="30"/>
        <end position="455"/>
    </location>
</feature>
<dbReference type="RefSeq" id="WP_070247082.1">
    <property type="nucleotide sequence ID" value="NZ_LROM01000062.1"/>
</dbReference>
<comment type="subcellular location">
    <subcellularLocation>
        <location evidence="1">Cell membrane</location>
        <topology evidence="1">Multi-pass membrane protein</topology>
    </subcellularLocation>
</comment>
<dbReference type="EMBL" id="LROM01000062">
    <property type="protein sequence ID" value="OFA07248.1"/>
    <property type="molecule type" value="Genomic_DNA"/>
</dbReference>
<feature type="transmembrane region" description="Helical" evidence="6">
    <location>
        <begin position="432"/>
        <end position="451"/>
    </location>
</feature>
<dbReference type="InterPro" id="IPR020846">
    <property type="entry name" value="MFS_dom"/>
</dbReference>
<dbReference type="SUPFAM" id="SSF103473">
    <property type="entry name" value="MFS general substrate transporter"/>
    <property type="match status" value="1"/>
</dbReference>
<feature type="transmembrane region" description="Helical" evidence="6">
    <location>
        <begin position="156"/>
        <end position="182"/>
    </location>
</feature>
<feature type="transmembrane region" description="Helical" evidence="6">
    <location>
        <begin position="66"/>
        <end position="86"/>
    </location>
</feature>
<dbReference type="Gene3D" id="1.20.1250.20">
    <property type="entry name" value="MFS general substrate transporter like domains"/>
    <property type="match status" value="2"/>
</dbReference>
<evidence type="ECO:0000256" key="4">
    <source>
        <dbReference type="ARBA" id="ARBA00022989"/>
    </source>
</evidence>
<feature type="transmembrane region" description="Helical" evidence="6">
    <location>
        <begin position="311"/>
        <end position="330"/>
    </location>
</feature>
<dbReference type="InterPro" id="IPR011701">
    <property type="entry name" value="MFS"/>
</dbReference>
<feature type="transmembrane region" description="Helical" evidence="6">
    <location>
        <begin position="188"/>
        <end position="206"/>
    </location>
</feature>
<dbReference type="PANTHER" id="PTHR11662:SF399">
    <property type="entry name" value="FI19708P1-RELATED"/>
    <property type="match status" value="1"/>
</dbReference>
<dbReference type="InterPro" id="IPR000849">
    <property type="entry name" value="Sugar_P_transporter"/>
</dbReference>
<evidence type="ECO:0000256" key="2">
    <source>
        <dbReference type="ARBA" id="ARBA00022475"/>
    </source>
</evidence>
<dbReference type="GO" id="GO:0005886">
    <property type="term" value="C:plasma membrane"/>
    <property type="evidence" value="ECO:0007669"/>
    <property type="project" value="UniProtKB-SubCell"/>
</dbReference>
<keyword evidence="4 6" id="KW-1133">Transmembrane helix</keyword>
<evidence type="ECO:0000259" key="7">
    <source>
        <dbReference type="PROSITE" id="PS50850"/>
    </source>
</evidence>
<dbReference type="InterPro" id="IPR050382">
    <property type="entry name" value="MFS_Na/Anion_cotransporter"/>
</dbReference>
<keyword evidence="9" id="KW-1185">Reference proteome</keyword>
<comment type="caution">
    <text evidence="8">The sequence shown here is derived from an EMBL/GenBank/DDBJ whole genome shotgun (WGS) entry which is preliminary data.</text>
</comment>
<name>A0A1E7X4B8_9BURK</name>
<evidence type="ECO:0000256" key="3">
    <source>
        <dbReference type="ARBA" id="ARBA00022692"/>
    </source>
</evidence>
<dbReference type="AlphaFoldDB" id="A0A1E7X4B8"/>
<keyword evidence="3 6" id="KW-0812">Transmembrane</keyword>
<feature type="transmembrane region" description="Helical" evidence="6">
    <location>
        <begin position="366"/>
        <end position="388"/>
    </location>
</feature>
<dbReference type="InterPro" id="IPR036259">
    <property type="entry name" value="MFS_trans_sf"/>
</dbReference>
<reference evidence="9" key="1">
    <citation type="journal article" date="2016" name="Front. Microbiol.">
        <title>Molecular Keys to the Janthinobacterium and Duganella spp. Interaction with the Plant Pathogen Fusarium graminearum.</title>
        <authorList>
            <person name="Haack F.S."/>
            <person name="Poehlein A."/>
            <person name="Kroger C."/>
            <person name="Voigt C.A."/>
            <person name="Piepenbring M."/>
            <person name="Bode H.B."/>
            <person name="Daniel R."/>
            <person name="Schafer W."/>
            <person name="Streit W.R."/>
        </authorList>
    </citation>
    <scope>NUCLEOTIDE SEQUENCE [LARGE SCALE GENOMIC DNA]</scope>
    <source>
        <strain evidence="9">T54</strain>
    </source>
</reference>
<feature type="transmembrane region" description="Helical" evidence="6">
    <location>
        <begin position="264"/>
        <end position="291"/>
    </location>
</feature>
<evidence type="ECO:0000313" key="9">
    <source>
        <dbReference type="Proteomes" id="UP000175989"/>
    </source>
</evidence>
<dbReference type="PATRIC" id="fig|762836.4.peg.1416"/>
<dbReference type="Pfam" id="PF07690">
    <property type="entry name" value="MFS_1"/>
    <property type="match status" value="1"/>
</dbReference>
<organism evidence="8 9">
    <name type="scientific">Duganella phyllosphaerae</name>
    <dbReference type="NCBI Taxonomy" id="762836"/>
    <lineage>
        <taxon>Bacteria</taxon>
        <taxon>Pseudomonadati</taxon>
        <taxon>Pseudomonadota</taxon>
        <taxon>Betaproteobacteria</taxon>
        <taxon>Burkholderiales</taxon>
        <taxon>Oxalobacteraceae</taxon>
        <taxon>Telluria group</taxon>
        <taxon>Duganella</taxon>
    </lineage>
</organism>
<protein>
    <submittedName>
        <fullName evidence="8">Putative galactarate transporter</fullName>
    </submittedName>
</protein>
<feature type="transmembrane region" description="Helical" evidence="6">
    <location>
        <begin position="400"/>
        <end position="420"/>
    </location>
</feature>
<feature type="transmembrane region" description="Helical" evidence="6">
    <location>
        <begin position="98"/>
        <end position="123"/>
    </location>
</feature>
<evidence type="ECO:0000256" key="5">
    <source>
        <dbReference type="ARBA" id="ARBA00023136"/>
    </source>
</evidence>
<feature type="transmembrane region" description="Helical" evidence="6">
    <location>
        <begin position="26"/>
        <end position="46"/>
    </location>
</feature>
<dbReference type="PIRSF" id="PIRSF002808">
    <property type="entry name" value="Hexose_phosphate_transp"/>
    <property type="match status" value="1"/>
</dbReference>
<dbReference type="CDD" id="cd17319">
    <property type="entry name" value="MFS_ExuT_GudP_like"/>
    <property type="match status" value="1"/>
</dbReference>
<keyword evidence="5 6" id="KW-0472">Membrane</keyword>
<accession>A0A1E7X4B8</accession>
<evidence type="ECO:0000256" key="6">
    <source>
        <dbReference type="SAM" id="Phobius"/>
    </source>
</evidence>
<keyword evidence="2" id="KW-1003">Cell membrane</keyword>
<gene>
    <name evidence="8" type="primary">garP</name>
    <name evidence="8" type="ORF">DUPY_13560</name>
</gene>
<feature type="transmembrane region" description="Helical" evidence="6">
    <location>
        <begin position="342"/>
        <end position="360"/>
    </location>
</feature>
<evidence type="ECO:0000313" key="8">
    <source>
        <dbReference type="EMBL" id="OFA07248.1"/>
    </source>
</evidence>
<proteinExistence type="predicted"/>
<sequence length="459" mass="49550">MRQQSTASMPATPVAAAPQEEKKTNYRWVVMGLIFCIWAIACADRANFGIALPYMKKEFHITNTEAGLIVSLFSFAYAIVQIPVGMLYRRLGEKASGIFLAVCMVFTSLFTALMATTTSVLLLQLYRIGLGLSEGPLGIGCTNVINRWFPPQEKGLATGLWIAASKLGPLMVPSVCLIVIAIWGWREIFYVFAVPGFLFAILWLLLVTNSPSESRFCSPAEQRYIRGEGAPADAGKKPAPRHLRSMPLLDAINRTRRVERLHTIGQVFTSWNIIGVALGYGCMIGITNIFMSWIPTYLVTVRGFESVKMGFLASAPFIGAVTGNMIGGLISDRLLDGRRKPMMLLGAIGTTLMLCLLINAPDSAVFLGATLLISGLMVGIGFAGYSAYAMGLVSKSTYPTAFGIVNFLGQIGGAVAPLMVGILLDHFGWSSVFMYMVGTALLCVVLVASVVEPVAEPEA</sequence>
<dbReference type="PANTHER" id="PTHR11662">
    <property type="entry name" value="SOLUTE CARRIER FAMILY 17"/>
    <property type="match status" value="1"/>
</dbReference>
<dbReference type="Proteomes" id="UP000175989">
    <property type="component" value="Unassembled WGS sequence"/>
</dbReference>
<dbReference type="GO" id="GO:0022857">
    <property type="term" value="F:transmembrane transporter activity"/>
    <property type="evidence" value="ECO:0007669"/>
    <property type="project" value="InterPro"/>
</dbReference>
<dbReference type="PROSITE" id="PS50850">
    <property type="entry name" value="MFS"/>
    <property type="match status" value="1"/>
</dbReference>
<evidence type="ECO:0000256" key="1">
    <source>
        <dbReference type="ARBA" id="ARBA00004651"/>
    </source>
</evidence>